<keyword evidence="2" id="KW-0444">Lipid biosynthesis</keyword>
<keyword evidence="4" id="KW-0443">Lipid metabolism</keyword>
<accession>A0A4V2VLA8</accession>
<proteinExistence type="predicted"/>
<evidence type="ECO:0000259" key="6">
    <source>
        <dbReference type="SMART" id="SM00563"/>
    </source>
</evidence>
<keyword evidence="3 7" id="KW-0808">Transferase</keyword>
<name>A0A4V2VLA8_9FIRM</name>
<keyword evidence="8" id="KW-1185">Reference proteome</keyword>
<sequence length="232" mass="26790">MFIVGCLRMLYLLPASWMDAFLVRKKPFEVRYQHMASWSKRIIKAFGCRIQIDVTEEMPKEGEILFVSNHQSAFDMLIQLAIITTPFTFISKKENEKIPYVANWAKTLELIYFDREEQSSAIHMLRESARRLKKGRNLLIFPEGTRAKDGQLLELHAGSLQPAFMAKATIVPMVLKNSYDFKRVLLHGTAFEVTFLKARTYEEYRKEKADGLCAILQKEMQEALQKKATSGS</sequence>
<keyword evidence="5 7" id="KW-0012">Acyltransferase</keyword>
<evidence type="ECO:0000313" key="7">
    <source>
        <dbReference type="EMBL" id="TCU63112.1"/>
    </source>
</evidence>
<dbReference type="InterPro" id="IPR002123">
    <property type="entry name" value="Plipid/glycerol_acylTrfase"/>
</dbReference>
<gene>
    <name evidence="7" type="ORF">EDD61_102115</name>
</gene>
<dbReference type="EMBL" id="SMBP01000002">
    <property type="protein sequence ID" value="TCU63112.1"/>
    <property type="molecule type" value="Genomic_DNA"/>
</dbReference>
<evidence type="ECO:0000256" key="5">
    <source>
        <dbReference type="ARBA" id="ARBA00023315"/>
    </source>
</evidence>
<dbReference type="PANTHER" id="PTHR10434:SF64">
    <property type="entry name" value="1-ACYL-SN-GLYCEROL-3-PHOSPHATE ACYLTRANSFERASE-RELATED"/>
    <property type="match status" value="1"/>
</dbReference>
<reference evidence="7 8" key="1">
    <citation type="submission" date="2019-03" db="EMBL/GenBank/DDBJ databases">
        <title>Genomic Encyclopedia of Type Strains, Phase IV (KMG-IV): sequencing the most valuable type-strain genomes for metagenomic binning, comparative biology and taxonomic classification.</title>
        <authorList>
            <person name="Goeker M."/>
        </authorList>
    </citation>
    <scope>NUCLEOTIDE SEQUENCE [LARGE SCALE GENOMIC DNA]</scope>
    <source>
        <strain evidence="7 8">DSM 29481</strain>
    </source>
</reference>
<dbReference type="SUPFAM" id="SSF69593">
    <property type="entry name" value="Glycerol-3-phosphate (1)-acyltransferase"/>
    <property type="match status" value="1"/>
</dbReference>
<protein>
    <submittedName>
        <fullName evidence="7">1-acyl-sn-glycerol-3-phosphate acyltransferase</fullName>
    </submittedName>
</protein>
<evidence type="ECO:0000256" key="2">
    <source>
        <dbReference type="ARBA" id="ARBA00022516"/>
    </source>
</evidence>
<evidence type="ECO:0000256" key="1">
    <source>
        <dbReference type="ARBA" id="ARBA00005189"/>
    </source>
</evidence>
<dbReference type="SMART" id="SM00563">
    <property type="entry name" value="PlsC"/>
    <property type="match status" value="1"/>
</dbReference>
<dbReference type="Pfam" id="PF01553">
    <property type="entry name" value="Acyltransferase"/>
    <property type="match status" value="1"/>
</dbReference>
<comment type="pathway">
    <text evidence="1">Lipid metabolism.</text>
</comment>
<dbReference type="CDD" id="cd07989">
    <property type="entry name" value="LPLAT_AGPAT-like"/>
    <property type="match status" value="1"/>
</dbReference>
<feature type="domain" description="Phospholipid/glycerol acyltransferase" evidence="6">
    <location>
        <begin position="64"/>
        <end position="178"/>
    </location>
</feature>
<evidence type="ECO:0000313" key="8">
    <source>
        <dbReference type="Proteomes" id="UP000295773"/>
    </source>
</evidence>
<dbReference type="GO" id="GO:0006654">
    <property type="term" value="P:phosphatidic acid biosynthetic process"/>
    <property type="evidence" value="ECO:0007669"/>
    <property type="project" value="TreeGrafter"/>
</dbReference>
<dbReference type="AlphaFoldDB" id="A0A4V2VLA8"/>
<evidence type="ECO:0000256" key="3">
    <source>
        <dbReference type="ARBA" id="ARBA00022679"/>
    </source>
</evidence>
<evidence type="ECO:0000256" key="4">
    <source>
        <dbReference type="ARBA" id="ARBA00023098"/>
    </source>
</evidence>
<comment type="caution">
    <text evidence="7">The sequence shown here is derived from an EMBL/GenBank/DDBJ whole genome shotgun (WGS) entry which is preliminary data.</text>
</comment>
<dbReference type="GO" id="GO:0003841">
    <property type="term" value="F:1-acylglycerol-3-phosphate O-acyltransferase activity"/>
    <property type="evidence" value="ECO:0007669"/>
    <property type="project" value="TreeGrafter"/>
</dbReference>
<dbReference type="PANTHER" id="PTHR10434">
    <property type="entry name" value="1-ACYL-SN-GLYCEROL-3-PHOSPHATE ACYLTRANSFERASE"/>
    <property type="match status" value="1"/>
</dbReference>
<dbReference type="RefSeq" id="WP_132223664.1">
    <property type="nucleotide sequence ID" value="NZ_JADPGE010000008.1"/>
</dbReference>
<organism evidence="7 8">
    <name type="scientific">Longicatena caecimuris</name>
    <dbReference type="NCBI Taxonomy" id="1796635"/>
    <lineage>
        <taxon>Bacteria</taxon>
        <taxon>Bacillati</taxon>
        <taxon>Bacillota</taxon>
        <taxon>Erysipelotrichia</taxon>
        <taxon>Erysipelotrichales</taxon>
        <taxon>Erysipelotrichaceae</taxon>
        <taxon>Longicatena</taxon>
    </lineage>
</organism>
<dbReference type="Proteomes" id="UP000295773">
    <property type="component" value="Unassembled WGS sequence"/>
</dbReference>